<keyword evidence="5" id="KW-0969">Cilium</keyword>
<dbReference type="Gene3D" id="2.30.290.10">
    <property type="entry name" value="BH3618-like"/>
    <property type="match status" value="1"/>
</dbReference>
<comment type="subunit">
    <text evidence="4">Interacts with translational regulator CsrA and flagellin(s).</text>
</comment>
<keyword evidence="5" id="KW-0966">Cell projection</keyword>
<dbReference type="GO" id="GO:0044780">
    <property type="term" value="P:bacterial-type flagellum assembly"/>
    <property type="evidence" value="ECO:0007669"/>
    <property type="project" value="UniProtKB-UniRule"/>
</dbReference>
<protein>
    <recommendedName>
        <fullName evidence="4">Flagellar assembly factor FliW</fullName>
    </recommendedName>
</protein>
<evidence type="ECO:0000313" key="6">
    <source>
        <dbReference type="Proteomes" id="UP000007517"/>
    </source>
</evidence>
<comment type="function">
    <text evidence="4">Acts as an anti-CsrA protein, binds CsrA and prevents it from repressing translation of its target genes, one of which is flagellin. Binds to flagellin and participates in the assembly of the flagellum.</text>
</comment>
<dbReference type="InterPro" id="IPR024046">
    <property type="entry name" value="Flagellar_assmbl_FliW_dom_sf"/>
</dbReference>
<gene>
    <name evidence="4 5" type="primary">fliW</name>
    <name evidence="5" type="ordered locus">BLASA_0856</name>
</gene>
<keyword evidence="1 4" id="KW-0963">Cytoplasm</keyword>
<keyword evidence="3 4" id="KW-0810">Translation regulation</keyword>
<dbReference type="PANTHER" id="PTHR39190">
    <property type="entry name" value="FLAGELLAR ASSEMBLY FACTOR FLIW"/>
    <property type="match status" value="1"/>
</dbReference>
<accession>H6RTF0</accession>
<comment type="subcellular location">
    <subcellularLocation>
        <location evidence="4">Cytoplasm</location>
    </subcellularLocation>
</comment>
<organism evidence="5 6">
    <name type="scientific">Blastococcus saxobsidens (strain DD2)</name>
    <dbReference type="NCBI Taxonomy" id="1146883"/>
    <lineage>
        <taxon>Bacteria</taxon>
        <taxon>Bacillati</taxon>
        <taxon>Actinomycetota</taxon>
        <taxon>Actinomycetes</taxon>
        <taxon>Geodermatophilales</taxon>
        <taxon>Geodermatophilaceae</taxon>
        <taxon>Blastococcus</taxon>
    </lineage>
</organism>
<dbReference type="GO" id="GO:0005737">
    <property type="term" value="C:cytoplasm"/>
    <property type="evidence" value="ECO:0007669"/>
    <property type="project" value="UniProtKB-SubCell"/>
</dbReference>
<evidence type="ECO:0000256" key="3">
    <source>
        <dbReference type="ARBA" id="ARBA00022845"/>
    </source>
</evidence>
<dbReference type="HAMAP" id="MF_01185">
    <property type="entry name" value="FliW"/>
    <property type="match status" value="1"/>
</dbReference>
<dbReference type="InterPro" id="IPR003775">
    <property type="entry name" value="Flagellar_assembly_factor_FliW"/>
</dbReference>
<keyword evidence="2 4" id="KW-1005">Bacterial flagellum biogenesis</keyword>
<keyword evidence="5" id="KW-0282">Flagellum</keyword>
<keyword evidence="4" id="KW-0143">Chaperone</keyword>
<evidence type="ECO:0000256" key="2">
    <source>
        <dbReference type="ARBA" id="ARBA00022795"/>
    </source>
</evidence>
<dbReference type="Pfam" id="PF02623">
    <property type="entry name" value="FliW"/>
    <property type="match status" value="1"/>
</dbReference>
<reference evidence="5 6" key="1">
    <citation type="journal article" date="2012" name="J. Bacteriol.">
        <title>Genome Sequence of Blastococcus saxobsidens DD2, a Stone-Inhabiting Bacterium.</title>
        <authorList>
            <person name="Chouaia B."/>
            <person name="Crotti E."/>
            <person name="Brusetti L."/>
            <person name="Daffonchio D."/>
            <person name="Essoussi I."/>
            <person name="Nouioui I."/>
            <person name="Sbissi I."/>
            <person name="Ghodhbane-Gtari F."/>
            <person name="Gtari M."/>
            <person name="Vacherie B."/>
            <person name="Barbe V."/>
            <person name="Medigue C."/>
            <person name="Gury J."/>
            <person name="Pujic P."/>
            <person name="Normand P."/>
        </authorList>
    </citation>
    <scope>NUCLEOTIDE SEQUENCE [LARGE SCALE GENOMIC DNA]</scope>
    <source>
        <strain evidence="5 6">DD2</strain>
    </source>
</reference>
<dbReference type="RefSeq" id="WP_014374714.1">
    <property type="nucleotide sequence ID" value="NC_016943.1"/>
</dbReference>
<dbReference type="Proteomes" id="UP000007517">
    <property type="component" value="Chromosome"/>
</dbReference>
<evidence type="ECO:0000256" key="4">
    <source>
        <dbReference type="HAMAP-Rule" id="MF_01185"/>
    </source>
</evidence>
<dbReference type="AlphaFoldDB" id="H6RTF0"/>
<dbReference type="eggNOG" id="COG1699">
    <property type="taxonomic scope" value="Bacteria"/>
</dbReference>
<sequence length="147" mass="15619">MTVLADSPAVDPTTTAPAPPPVQVLSFAEPLPGFRRHHDYVLVAGDTAGLLFWLQSVAVDGPRFLAVPAREFFPEYAPVVPAAVRVELGLGDVADARVFCLVSVPDGDVAEATANLRAPVVVASATGRARQVVQSDGTLPLRRRLRR</sequence>
<dbReference type="STRING" id="1146883.BLASA_0856"/>
<dbReference type="KEGG" id="bsd:BLASA_0856"/>
<dbReference type="OrthoDB" id="3268119at2"/>
<dbReference type="SUPFAM" id="SSF141457">
    <property type="entry name" value="BH3618-like"/>
    <property type="match status" value="1"/>
</dbReference>
<dbReference type="PANTHER" id="PTHR39190:SF1">
    <property type="entry name" value="FLAGELLAR ASSEMBLY FACTOR FLIW"/>
    <property type="match status" value="1"/>
</dbReference>
<comment type="similarity">
    <text evidence="4">Belongs to the FliW family.</text>
</comment>
<keyword evidence="6" id="KW-1185">Reference proteome</keyword>
<evidence type="ECO:0000256" key="1">
    <source>
        <dbReference type="ARBA" id="ARBA00022490"/>
    </source>
</evidence>
<dbReference type="HOGENOM" id="CLU_112356_3_0_11"/>
<dbReference type="EMBL" id="FO117623">
    <property type="protein sequence ID" value="CCG01808.1"/>
    <property type="molecule type" value="Genomic_DNA"/>
</dbReference>
<name>H6RTF0_BLASD</name>
<reference evidence="6" key="2">
    <citation type="submission" date="2012-02" db="EMBL/GenBank/DDBJ databases">
        <title>Complete genome sequence of Blastococcus saxobsidens strain DD2.</title>
        <authorList>
            <person name="Genoscope."/>
        </authorList>
    </citation>
    <scope>NUCLEOTIDE SEQUENCE [LARGE SCALE GENOMIC DNA]</scope>
    <source>
        <strain evidence="6">DD2</strain>
    </source>
</reference>
<dbReference type="GO" id="GO:0006417">
    <property type="term" value="P:regulation of translation"/>
    <property type="evidence" value="ECO:0007669"/>
    <property type="project" value="UniProtKB-KW"/>
</dbReference>
<evidence type="ECO:0000313" key="5">
    <source>
        <dbReference type="EMBL" id="CCG01808.1"/>
    </source>
</evidence>
<proteinExistence type="inferred from homology"/>